<evidence type="ECO:0000313" key="1">
    <source>
        <dbReference type="EMBL" id="GMA26345.1"/>
    </source>
</evidence>
<reference evidence="2" key="1">
    <citation type="journal article" date="2019" name="Int. J. Syst. Evol. Microbiol.">
        <title>The Global Catalogue of Microorganisms (GCM) 10K type strain sequencing project: providing services to taxonomists for standard genome sequencing and annotation.</title>
        <authorList>
            <consortium name="The Broad Institute Genomics Platform"/>
            <consortium name="The Broad Institute Genome Sequencing Center for Infectious Disease"/>
            <person name="Wu L."/>
            <person name="Ma J."/>
        </authorList>
    </citation>
    <scope>NUCLEOTIDE SEQUENCE [LARGE SCALE GENOMIC DNA]</scope>
    <source>
        <strain evidence="2">NBRC 106348</strain>
    </source>
</reference>
<evidence type="ECO:0008006" key="3">
    <source>
        <dbReference type="Google" id="ProtNLM"/>
    </source>
</evidence>
<dbReference type="RefSeq" id="WP_284294661.1">
    <property type="nucleotide sequence ID" value="NZ_BSUK01000001.1"/>
</dbReference>
<name>A0ABQ6I743_9MICO</name>
<accession>A0ABQ6I743</accession>
<protein>
    <recommendedName>
        <fullName evidence="3">PASTA domain-containing protein</fullName>
    </recommendedName>
</protein>
<gene>
    <name evidence="1" type="ORF">GCM10025864_41040</name>
</gene>
<dbReference type="EMBL" id="BSUK01000001">
    <property type="protein sequence ID" value="GMA26345.1"/>
    <property type="molecule type" value="Genomic_DNA"/>
</dbReference>
<keyword evidence="2" id="KW-1185">Reference proteome</keyword>
<proteinExistence type="predicted"/>
<dbReference type="Proteomes" id="UP001157091">
    <property type="component" value="Unassembled WGS sequence"/>
</dbReference>
<dbReference type="InterPro" id="IPR029068">
    <property type="entry name" value="Glyas_Bleomycin-R_OHBP_Dase"/>
</dbReference>
<dbReference type="SUPFAM" id="SSF54593">
    <property type="entry name" value="Glyoxalase/Bleomycin resistance protein/Dihydroxybiphenyl dioxygenase"/>
    <property type="match status" value="1"/>
</dbReference>
<evidence type="ECO:0000313" key="2">
    <source>
        <dbReference type="Proteomes" id="UP001157091"/>
    </source>
</evidence>
<organism evidence="1 2">
    <name type="scientific">Luteimicrobium album</name>
    <dbReference type="NCBI Taxonomy" id="1054550"/>
    <lineage>
        <taxon>Bacteria</taxon>
        <taxon>Bacillati</taxon>
        <taxon>Actinomycetota</taxon>
        <taxon>Actinomycetes</taxon>
        <taxon>Micrococcales</taxon>
        <taxon>Luteimicrobium</taxon>
    </lineage>
</organism>
<comment type="caution">
    <text evidence="1">The sequence shown here is derived from an EMBL/GenBank/DDBJ whole genome shotgun (WGS) entry which is preliminary data.</text>
</comment>
<sequence>MVLPDVAEVAATLERLGLRRRITSDVGDWVDLAAPGGGLVAAHRAERPSVQISFEHPDVQALAERLEAAGIAATVVDESYGLSLRIPNPDAGVAPAVPAGTEIWVNQTQTDLYGYSRSDT</sequence>